<name>A0ABY2I5Q3_9MICO</name>
<proteinExistence type="predicted"/>
<dbReference type="Proteomes" id="UP000298252">
    <property type="component" value="Unassembled WGS sequence"/>
</dbReference>
<evidence type="ECO:0000313" key="2">
    <source>
        <dbReference type="Proteomes" id="UP000298252"/>
    </source>
</evidence>
<sequence>MSIEAICERQAAGNLKVISVNHFFESSFARKMVPDYYVLADPYFFGKHSARGTNWHDVWEYLSAHPEITVFVPERYDAPADAMPQRLFYFNSLGLEGFSKSIDPTRPRGYLSMTVYSALSLAGFLGFSRILISGIDNTQFRALRLMSDMTVGLASNHFYDGTVKIVRPLTHFPDGVPAFFEDVGRLFKDLHLFRSLPIENLDPETLVDAFPIAEDWVDYSRKIAASDE</sequence>
<evidence type="ECO:0000313" key="1">
    <source>
        <dbReference type="EMBL" id="TFB77217.1"/>
    </source>
</evidence>
<organism evidence="1 2">
    <name type="scientific">Cryobacterium flavum</name>
    <dbReference type="NCBI Taxonomy" id="1424659"/>
    <lineage>
        <taxon>Bacteria</taxon>
        <taxon>Bacillati</taxon>
        <taxon>Actinomycetota</taxon>
        <taxon>Actinomycetes</taxon>
        <taxon>Micrococcales</taxon>
        <taxon>Microbacteriaceae</taxon>
        <taxon>Cryobacterium</taxon>
    </lineage>
</organism>
<accession>A0ABY2I5Q3</accession>
<gene>
    <name evidence="1" type="ORF">E3O21_10030</name>
</gene>
<keyword evidence="2" id="KW-1185">Reference proteome</keyword>
<reference evidence="1 2" key="1">
    <citation type="submission" date="2019-03" db="EMBL/GenBank/DDBJ databases">
        <title>Genomics of glacier-inhabiting Cryobacterium strains.</title>
        <authorList>
            <person name="Liu Q."/>
            <person name="Xin Y.-H."/>
        </authorList>
    </citation>
    <scope>NUCLEOTIDE SEQUENCE [LARGE SCALE GENOMIC DNA]</scope>
    <source>
        <strain evidence="1 2">Hh8</strain>
    </source>
</reference>
<dbReference type="EMBL" id="SOFD01000025">
    <property type="protein sequence ID" value="TFB77217.1"/>
    <property type="molecule type" value="Genomic_DNA"/>
</dbReference>
<protein>
    <submittedName>
        <fullName evidence="1">Uncharacterized protein</fullName>
    </submittedName>
</protein>
<comment type="caution">
    <text evidence="1">The sequence shown here is derived from an EMBL/GenBank/DDBJ whole genome shotgun (WGS) entry which is preliminary data.</text>
</comment>